<accession>A0ABR2XEW1</accession>
<keyword evidence="4" id="KW-0804">Transcription</keyword>
<evidence type="ECO:0000256" key="4">
    <source>
        <dbReference type="ARBA" id="ARBA00023163"/>
    </source>
</evidence>
<keyword evidence="3" id="KW-0805">Transcription regulation</keyword>
<dbReference type="Proteomes" id="UP001465668">
    <property type="component" value="Unassembled WGS sequence"/>
</dbReference>
<name>A0ABR2XEW1_9PEZI</name>
<dbReference type="InterPro" id="IPR036864">
    <property type="entry name" value="Zn2-C6_fun-type_DNA-bd_sf"/>
</dbReference>
<feature type="compositionally biased region" description="Low complexity" evidence="6">
    <location>
        <begin position="334"/>
        <end position="347"/>
    </location>
</feature>
<dbReference type="Pfam" id="PF00172">
    <property type="entry name" value="Zn_clus"/>
    <property type="match status" value="1"/>
</dbReference>
<comment type="caution">
    <text evidence="8">The sequence shown here is derived from an EMBL/GenBank/DDBJ whole genome shotgun (WGS) entry which is preliminary data.</text>
</comment>
<protein>
    <submittedName>
        <fullName evidence="8">Zn(2)-C6 fungal-type domain-containing protein</fullName>
    </submittedName>
</protein>
<dbReference type="CDD" id="cd00067">
    <property type="entry name" value="GAL4"/>
    <property type="match status" value="1"/>
</dbReference>
<evidence type="ECO:0000256" key="6">
    <source>
        <dbReference type="SAM" id="MobiDB-lite"/>
    </source>
</evidence>
<feature type="domain" description="Zn(2)-C6 fungal-type" evidence="7">
    <location>
        <begin position="9"/>
        <end position="39"/>
    </location>
</feature>
<keyword evidence="9" id="KW-1185">Reference proteome</keyword>
<organism evidence="8 9">
    <name type="scientific">Seiridium cardinale</name>
    <dbReference type="NCBI Taxonomy" id="138064"/>
    <lineage>
        <taxon>Eukaryota</taxon>
        <taxon>Fungi</taxon>
        <taxon>Dikarya</taxon>
        <taxon>Ascomycota</taxon>
        <taxon>Pezizomycotina</taxon>
        <taxon>Sordariomycetes</taxon>
        <taxon>Xylariomycetidae</taxon>
        <taxon>Amphisphaeriales</taxon>
        <taxon>Sporocadaceae</taxon>
        <taxon>Seiridium</taxon>
    </lineage>
</organism>
<dbReference type="SMART" id="SM00066">
    <property type="entry name" value="GAL4"/>
    <property type="match status" value="1"/>
</dbReference>
<evidence type="ECO:0000256" key="1">
    <source>
        <dbReference type="ARBA" id="ARBA00004123"/>
    </source>
</evidence>
<dbReference type="PROSITE" id="PS50048">
    <property type="entry name" value="ZN2_CY6_FUNGAL_2"/>
    <property type="match status" value="1"/>
</dbReference>
<evidence type="ECO:0000313" key="8">
    <source>
        <dbReference type="EMBL" id="KAK9772339.1"/>
    </source>
</evidence>
<dbReference type="PROSITE" id="PS00463">
    <property type="entry name" value="ZN2_CY6_FUNGAL_1"/>
    <property type="match status" value="1"/>
</dbReference>
<dbReference type="SUPFAM" id="SSF57701">
    <property type="entry name" value="Zn2/Cys6 DNA-binding domain"/>
    <property type="match status" value="1"/>
</dbReference>
<dbReference type="PANTHER" id="PTHR47338">
    <property type="entry name" value="ZN(II)2CYS6 TRANSCRIPTION FACTOR (EUROFUNG)-RELATED"/>
    <property type="match status" value="1"/>
</dbReference>
<dbReference type="PANTHER" id="PTHR47338:SF5">
    <property type="entry name" value="ZN(II)2CYS6 TRANSCRIPTION FACTOR (EUROFUNG)"/>
    <property type="match status" value="1"/>
</dbReference>
<evidence type="ECO:0000256" key="2">
    <source>
        <dbReference type="ARBA" id="ARBA00022723"/>
    </source>
</evidence>
<dbReference type="EMBL" id="JARVKM010000063">
    <property type="protein sequence ID" value="KAK9772339.1"/>
    <property type="molecule type" value="Genomic_DNA"/>
</dbReference>
<gene>
    <name evidence="8" type="ORF">SCAR479_11039</name>
</gene>
<evidence type="ECO:0000256" key="5">
    <source>
        <dbReference type="ARBA" id="ARBA00023242"/>
    </source>
</evidence>
<comment type="subcellular location">
    <subcellularLocation>
        <location evidence="1">Nucleus</location>
    </subcellularLocation>
</comment>
<evidence type="ECO:0000313" key="9">
    <source>
        <dbReference type="Proteomes" id="UP001465668"/>
    </source>
</evidence>
<feature type="region of interest" description="Disordered" evidence="6">
    <location>
        <begin position="325"/>
        <end position="354"/>
    </location>
</feature>
<dbReference type="InterPro" id="IPR001138">
    <property type="entry name" value="Zn2Cys6_DnaBD"/>
</dbReference>
<evidence type="ECO:0000256" key="3">
    <source>
        <dbReference type="ARBA" id="ARBA00023015"/>
    </source>
</evidence>
<keyword evidence="5" id="KW-0539">Nucleus</keyword>
<reference evidence="8 9" key="1">
    <citation type="submission" date="2024-02" db="EMBL/GenBank/DDBJ databases">
        <title>First draft genome assembly of two strains of Seiridium cardinale.</title>
        <authorList>
            <person name="Emiliani G."/>
            <person name="Scali E."/>
        </authorList>
    </citation>
    <scope>NUCLEOTIDE SEQUENCE [LARGE SCALE GENOMIC DNA]</scope>
    <source>
        <strain evidence="8 9">BM-138-000479</strain>
    </source>
</reference>
<keyword evidence="2" id="KW-0479">Metal-binding</keyword>
<dbReference type="Gene3D" id="4.10.240.10">
    <property type="entry name" value="Zn(2)-C6 fungal-type DNA-binding domain"/>
    <property type="match status" value="1"/>
</dbReference>
<proteinExistence type="predicted"/>
<evidence type="ECO:0000259" key="7">
    <source>
        <dbReference type="PROSITE" id="PS50048"/>
    </source>
</evidence>
<sequence length="354" mass="39446">MSVITRHTACKLCRDRKVRCDGEQPACEKCRRTGEQCVYLAPSRSNKVDLQTTVETLQQRLNRAEEIIRKMDPPQGTRPYLGSPTVSPDFASLLMPPSFPSVTPGDSSFSLTPPNFPNSTAWFYQQMPPNEMSGSQGVGLPNPAAAMINTNRQEGGPFQSEDTEMSHGDATMAAAADHFIPNLRQIRELNSIAPYPSKNTSTDKENEEDKIIAAELASFTKVVFTAQSEIAGISLVLAEYLEWMRKAPKTFDHSSMLQKLESRAREVHDLARTRHYIAWKEMVAALETYRLGARLRELEGGVCRSLAELDRFFHAEYDVKCTLGDQRKSKRSESGPSSSNRSSSVASEDQLGNY</sequence>
<dbReference type="InterPro" id="IPR050815">
    <property type="entry name" value="TF_fung"/>
</dbReference>